<protein>
    <recommendedName>
        <fullName evidence="8">TF-B3 domain-containing protein</fullName>
    </recommendedName>
</protein>
<keyword evidence="7" id="KW-1185">Reference proteome</keyword>
<dbReference type="SUPFAM" id="SSF101936">
    <property type="entry name" value="DNA-binding pseudobarrel domain"/>
    <property type="match status" value="1"/>
</dbReference>
<evidence type="ECO:0000256" key="1">
    <source>
        <dbReference type="ARBA" id="ARBA00004123"/>
    </source>
</evidence>
<dbReference type="OrthoDB" id="1432122at2759"/>
<evidence type="ECO:0000256" key="3">
    <source>
        <dbReference type="ARBA" id="ARBA00023125"/>
    </source>
</evidence>
<gene>
    <name evidence="6" type="ORF">TSUD_64910</name>
</gene>
<comment type="subcellular location">
    <subcellularLocation>
        <location evidence="1">Nucleus</location>
    </subcellularLocation>
</comment>
<keyword evidence="2" id="KW-0805">Transcription regulation</keyword>
<reference evidence="7" key="1">
    <citation type="journal article" date="2017" name="Front. Plant Sci.">
        <title>Climate Clever Clovers: New Paradigm to Reduce the Environmental Footprint of Ruminants by Breeding Low Methanogenic Forages Utilizing Haplotype Variation.</title>
        <authorList>
            <person name="Kaur P."/>
            <person name="Appels R."/>
            <person name="Bayer P.E."/>
            <person name="Keeble-Gagnere G."/>
            <person name="Wang J."/>
            <person name="Hirakawa H."/>
            <person name="Shirasawa K."/>
            <person name="Vercoe P."/>
            <person name="Stefanova K."/>
            <person name="Durmic Z."/>
            <person name="Nichols P."/>
            <person name="Revell C."/>
            <person name="Isobe S.N."/>
            <person name="Edwards D."/>
            <person name="Erskine W."/>
        </authorList>
    </citation>
    <scope>NUCLEOTIDE SEQUENCE [LARGE SCALE GENOMIC DNA]</scope>
    <source>
        <strain evidence="7">cv. Daliak</strain>
    </source>
</reference>
<evidence type="ECO:0000256" key="4">
    <source>
        <dbReference type="ARBA" id="ARBA00023163"/>
    </source>
</evidence>
<dbReference type="InterPro" id="IPR015300">
    <property type="entry name" value="DNA-bd_pseudobarrel_sf"/>
</dbReference>
<dbReference type="Proteomes" id="UP000242715">
    <property type="component" value="Unassembled WGS sequence"/>
</dbReference>
<evidence type="ECO:0008006" key="8">
    <source>
        <dbReference type="Google" id="ProtNLM"/>
    </source>
</evidence>
<accession>A0A2Z6NQ21</accession>
<organism evidence="6 7">
    <name type="scientific">Trifolium subterraneum</name>
    <name type="common">Subterranean clover</name>
    <dbReference type="NCBI Taxonomy" id="3900"/>
    <lineage>
        <taxon>Eukaryota</taxon>
        <taxon>Viridiplantae</taxon>
        <taxon>Streptophyta</taxon>
        <taxon>Embryophyta</taxon>
        <taxon>Tracheophyta</taxon>
        <taxon>Spermatophyta</taxon>
        <taxon>Magnoliopsida</taxon>
        <taxon>eudicotyledons</taxon>
        <taxon>Gunneridae</taxon>
        <taxon>Pentapetalae</taxon>
        <taxon>rosids</taxon>
        <taxon>fabids</taxon>
        <taxon>Fabales</taxon>
        <taxon>Fabaceae</taxon>
        <taxon>Papilionoideae</taxon>
        <taxon>50 kb inversion clade</taxon>
        <taxon>NPAAA clade</taxon>
        <taxon>Hologalegina</taxon>
        <taxon>IRL clade</taxon>
        <taxon>Trifolieae</taxon>
        <taxon>Trifolium</taxon>
    </lineage>
</organism>
<keyword evidence="3" id="KW-0238">DNA-binding</keyword>
<dbReference type="GO" id="GO:0005634">
    <property type="term" value="C:nucleus"/>
    <property type="evidence" value="ECO:0007669"/>
    <property type="project" value="UniProtKB-SubCell"/>
</dbReference>
<evidence type="ECO:0000256" key="5">
    <source>
        <dbReference type="ARBA" id="ARBA00023242"/>
    </source>
</evidence>
<keyword evidence="4" id="KW-0804">Transcription</keyword>
<dbReference type="GO" id="GO:0003677">
    <property type="term" value="F:DNA binding"/>
    <property type="evidence" value="ECO:0007669"/>
    <property type="project" value="UniProtKB-KW"/>
</dbReference>
<proteinExistence type="predicted"/>
<dbReference type="EMBL" id="DF973730">
    <property type="protein sequence ID" value="GAU38760.1"/>
    <property type="molecule type" value="Genomic_DNA"/>
</dbReference>
<evidence type="ECO:0000256" key="2">
    <source>
        <dbReference type="ARBA" id="ARBA00023015"/>
    </source>
</evidence>
<name>A0A2Z6NQ21_TRISU</name>
<evidence type="ECO:0000313" key="6">
    <source>
        <dbReference type="EMBL" id="GAU38760.1"/>
    </source>
</evidence>
<sequence length="155" mass="17692">MMLHEEDYNNSSDSPVTYFNTPTIFFHALEKKLTSKDTKSGVLKLSWHGFCEQALPRQGSGITLVGWLGYTWECYFDFGDPDKKTCQITGQWLDICKKHRLVEGITVKFGVTHASDNRVIYLKIAPFIGIRTTLIGSQMAAGYKAFYQTENYFLL</sequence>
<keyword evidence="5" id="KW-0539">Nucleus</keyword>
<evidence type="ECO:0000313" key="7">
    <source>
        <dbReference type="Proteomes" id="UP000242715"/>
    </source>
</evidence>
<dbReference type="AlphaFoldDB" id="A0A2Z6NQ21"/>